<proteinExistence type="inferred from homology"/>
<evidence type="ECO:0000259" key="7">
    <source>
        <dbReference type="PROSITE" id="PS50059"/>
    </source>
</evidence>
<gene>
    <name evidence="8" type="ORF">HNV11_00915</name>
</gene>
<dbReference type="KEGG" id="stae:HNV11_00915"/>
<comment type="catalytic activity">
    <reaction evidence="1 5 6">
        <text>[protein]-peptidylproline (omega=180) = [protein]-peptidylproline (omega=0)</text>
        <dbReference type="Rhea" id="RHEA:16237"/>
        <dbReference type="Rhea" id="RHEA-COMP:10747"/>
        <dbReference type="Rhea" id="RHEA-COMP:10748"/>
        <dbReference type="ChEBI" id="CHEBI:83833"/>
        <dbReference type="ChEBI" id="CHEBI:83834"/>
        <dbReference type="EC" id="5.2.1.8"/>
    </reaction>
</comment>
<dbReference type="EMBL" id="CP053435">
    <property type="protein sequence ID" value="QJW88032.1"/>
    <property type="molecule type" value="Genomic_DNA"/>
</dbReference>
<evidence type="ECO:0000256" key="5">
    <source>
        <dbReference type="PROSITE-ProRule" id="PRU00277"/>
    </source>
</evidence>
<dbReference type="InterPro" id="IPR046357">
    <property type="entry name" value="PPIase_dom_sf"/>
</dbReference>
<keyword evidence="3 5" id="KW-0697">Rotamase</keyword>
<dbReference type="Proteomes" id="UP000502756">
    <property type="component" value="Chromosome"/>
</dbReference>
<reference evidence="8 9" key="1">
    <citation type="submission" date="2020-05" db="EMBL/GenBank/DDBJ databases">
        <title>Genome sequencing of Spirosoma sp. TS118.</title>
        <authorList>
            <person name="Lee J.-H."/>
            <person name="Jeong S."/>
            <person name="Zhao L."/>
            <person name="Jung J.-H."/>
            <person name="Kim M.-K."/>
            <person name="Lim S."/>
        </authorList>
    </citation>
    <scope>NUCLEOTIDE SEQUENCE [LARGE SCALE GENOMIC DNA]</scope>
    <source>
        <strain evidence="8 9">TS118</strain>
    </source>
</reference>
<dbReference type="SUPFAM" id="SSF54534">
    <property type="entry name" value="FKBP-like"/>
    <property type="match status" value="2"/>
</dbReference>
<dbReference type="Pfam" id="PF00254">
    <property type="entry name" value="FKBP_C"/>
    <property type="match status" value="2"/>
</dbReference>
<evidence type="ECO:0000256" key="1">
    <source>
        <dbReference type="ARBA" id="ARBA00000971"/>
    </source>
</evidence>
<dbReference type="PANTHER" id="PTHR43811">
    <property type="entry name" value="FKBP-TYPE PEPTIDYL-PROLYL CIS-TRANS ISOMERASE FKPA"/>
    <property type="match status" value="1"/>
</dbReference>
<evidence type="ECO:0000256" key="6">
    <source>
        <dbReference type="RuleBase" id="RU003915"/>
    </source>
</evidence>
<comment type="similarity">
    <text evidence="2 6">Belongs to the FKBP-type PPIase family.</text>
</comment>
<dbReference type="PANTHER" id="PTHR43811:SF19">
    <property type="entry name" value="39 KDA FK506-BINDING NUCLEAR PROTEIN"/>
    <property type="match status" value="1"/>
</dbReference>
<accession>A0A6M5Y5R4</accession>
<evidence type="ECO:0000313" key="8">
    <source>
        <dbReference type="EMBL" id="QJW88032.1"/>
    </source>
</evidence>
<name>A0A6M5Y5R4_9BACT</name>
<evidence type="ECO:0000256" key="2">
    <source>
        <dbReference type="ARBA" id="ARBA00006577"/>
    </source>
</evidence>
<keyword evidence="4 5" id="KW-0413">Isomerase</keyword>
<dbReference type="RefSeq" id="WP_171737864.1">
    <property type="nucleotide sequence ID" value="NZ_CP053435.1"/>
</dbReference>
<feature type="domain" description="PPIase FKBP-type" evidence="7">
    <location>
        <begin position="73"/>
        <end position="160"/>
    </location>
</feature>
<dbReference type="GO" id="GO:0003755">
    <property type="term" value="F:peptidyl-prolyl cis-trans isomerase activity"/>
    <property type="evidence" value="ECO:0007669"/>
    <property type="project" value="UniProtKB-UniRule"/>
</dbReference>
<dbReference type="Gene3D" id="3.10.50.40">
    <property type="match status" value="2"/>
</dbReference>
<protein>
    <recommendedName>
        <fullName evidence="6">Peptidyl-prolyl cis-trans isomerase</fullName>
        <ecNumber evidence="6">5.2.1.8</ecNumber>
    </recommendedName>
</protein>
<dbReference type="EC" id="5.2.1.8" evidence="6"/>
<evidence type="ECO:0000256" key="3">
    <source>
        <dbReference type="ARBA" id="ARBA00023110"/>
    </source>
</evidence>
<feature type="domain" description="PPIase FKBP-type" evidence="7">
    <location>
        <begin position="202"/>
        <end position="293"/>
    </location>
</feature>
<dbReference type="InterPro" id="IPR001179">
    <property type="entry name" value="PPIase_FKBP_dom"/>
</dbReference>
<dbReference type="AlphaFoldDB" id="A0A6M5Y5R4"/>
<evidence type="ECO:0000256" key="4">
    <source>
        <dbReference type="ARBA" id="ARBA00023235"/>
    </source>
</evidence>
<organism evidence="8 9">
    <name type="scientific">Spirosoma taeanense</name>
    <dbReference type="NCBI Taxonomy" id="2735870"/>
    <lineage>
        <taxon>Bacteria</taxon>
        <taxon>Pseudomonadati</taxon>
        <taxon>Bacteroidota</taxon>
        <taxon>Cytophagia</taxon>
        <taxon>Cytophagales</taxon>
        <taxon>Cytophagaceae</taxon>
        <taxon>Spirosoma</taxon>
    </lineage>
</organism>
<sequence length="293" mass="32125">MRLFQLSICSALLMGSLESCTQSIDPSSTYYDQNDADIQAYVSQNNLQGTLRSTGLYYVVTTPNPTGKQATTGEEIEFTYKSYNLKTGQVVDSSAANRPVYYPLGIGSILPGLEEGLSLMREGERSTLLIPSYLAYSDKSKTNLPAYSVIRFDVRFNRSRSEEQQIEEYIAVQKFTNVEKTASGLRFIKTKDNPTGATPTTSQTLTIKYAGKQLRSVTPFDSTGSGTFDAVLGQSKYVKGFEEGLAKLKVGEKATIIFPSSLGYGATGVVQNNTYVITPYAPLRFDLEVISAK</sequence>
<keyword evidence="9" id="KW-1185">Reference proteome</keyword>
<dbReference type="PROSITE" id="PS50059">
    <property type="entry name" value="FKBP_PPIASE"/>
    <property type="match status" value="2"/>
</dbReference>
<evidence type="ECO:0000313" key="9">
    <source>
        <dbReference type="Proteomes" id="UP000502756"/>
    </source>
</evidence>